<name>A0A6P8ZQH0_THRPL</name>
<evidence type="ECO:0000256" key="1">
    <source>
        <dbReference type="SAM" id="MobiDB-lite"/>
    </source>
</evidence>
<feature type="region of interest" description="Disordered" evidence="1">
    <location>
        <begin position="1178"/>
        <end position="1235"/>
    </location>
</feature>
<feature type="compositionally biased region" description="Basic and acidic residues" evidence="1">
    <location>
        <begin position="1364"/>
        <end position="1374"/>
    </location>
</feature>
<feature type="compositionally biased region" description="Basic and acidic residues" evidence="1">
    <location>
        <begin position="1555"/>
        <end position="1569"/>
    </location>
</feature>
<feature type="region of interest" description="Disordered" evidence="1">
    <location>
        <begin position="368"/>
        <end position="391"/>
    </location>
</feature>
<evidence type="ECO:0000313" key="2">
    <source>
        <dbReference type="Proteomes" id="UP000515158"/>
    </source>
</evidence>
<feature type="compositionally biased region" description="Basic and acidic residues" evidence="1">
    <location>
        <begin position="1325"/>
        <end position="1335"/>
    </location>
</feature>
<feature type="compositionally biased region" description="Basic and acidic residues" evidence="1">
    <location>
        <begin position="1209"/>
        <end position="1221"/>
    </location>
</feature>
<feature type="region of interest" description="Disordered" evidence="1">
    <location>
        <begin position="908"/>
        <end position="969"/>
    </location>
</feature>
<feature type="compositionally biased region" description="Polar residues" evidence="1">
    <location>
        <begin position="1193"/>
        <end position="1208"/>
    </location>
</feature>
<feature type="compositionally biased region" description="Basic residues" evidence="1">
    <location>
        <begin position="1443"/>
        <end position="1453"/>
    </location>
</feature>
<dbReference type="InParanoid" id="A0A6P8ZQH0"/>
<feature type="region of interest" description="Disordered" evidence="1">
    <location>
        <begin position="1"/>
        <end position="52"/>
    </location>
</feature>
<accession>A0A6P8ZQH0</accession>
<dbReference type="GeneID" id="117647947"/>
<feature type="compositionally biased region" description="Polar residues" evidence="1">
    <location>
        <begin position="1065"/>
        <end position="1082"/>
    </location>
</feature>
<reference evidence="3" key="1">
    <citation type="submission" date="2025-08" db="UniProtKB">
        <authorList>
            <consortium name="RefSeq"/>
        </authorList>
    </citation>
    <scope>IDENTIFICATION</scope>
    <source>
        <tissue evidence="3">Total insect</tissue>
    </source>
</reference>
<feature type="compositionally biased region" description="Polar residues" evidence="1">
    <location>
        <begin position="921"/>
        <end position="935"/>
    </location>
</feature>
<feature type="compositionally biased region" description="Basic and acidic residues" evidence="1">
    <location>
        <begin position="1083"/>
        <end position="1096"/>
    </location>
</feature>
<dbReference type="RefSeq" id="XP_034245839.1">
    <property type="nucleotide sequence ID" value="XM_034389948.1"/>
</dbReference>
<feature type="compositionally biased region" description="Basic residues" evidence="1">
    <location>
        <begin position="22"/>
        <end position="35"/>
    </location>
</feature>
<feature type="compositionally biased region" description="Polar residues" evidence="1">
    <location>
        <begin position="127"/>
        <end position="145"/>
    </location>
</feature>
<feature type="region of interest" description="Disordered" evidence="1">
    <location>
        <begin position="118"/>
        <end position="225"/>
    </location>
</feature>
<feature type="region of interest" description="Disordered" evidence="1">
    <location>
        <begin position="1144"/>
        <end position="1164"/>
    </location>
</feature>
<proteinExistence type="predicted"/>
<protein>
    <submittedName>
        <fullName evidence="3">Uncharacterized protein LOC117647947 isoform X1</fullName>
    </submittedName>
</protein>
<feature type="compositionally biased region" description="Polar residues" evidence="1">
    <location>
        <begin position="1482"/>
        <end position="1497"/>
    </location>
</feature>
<feature type="compositionally biased region" description="Polar residues" evidence="1">
    <location>
        <begin position="184"/>
        <end position="207"/>
    </location>
</feature>
<feature type="region of interest" description="Disordered" evidence="1">
    <location>
        <begin position="1400"/>
        <end position="1466"/>
    </location>
</feature>
<feature type="region of interest" description="Disordered" evidence="1">
    <location>
        <begin position="1306"/>
        <end position="1381"/>
    </location>
</feature>
<feature type="compositionally biased region" description="Basic residues" evidence="1">
    <location>
        <begin position="1"/>
        <end position="10"/>
    </location>
</feature>
<feature type="compositionally biased region" description="Basic and acidic residues" evidence="1">
    <location>
        <begin position="1640"/>
        <end position="1650"/>
    </location>
</feature>
<dbReference type="OrthoDB" id="8197724at2759"/>
<gene>
    <name evidence="3" type="primary">LOC117647947</name>
</gene>
<organism evidence="3">
    <name type="scientific">Thrips palmi</name>
    <name type="common">Melon thrips</name>
    <dbReference type="NCBI Taxonomy" id="161013"/>
    <lineage>
        <taxon>Eukaryota</taxon>
        <taxon>Metazoa</taxon>
        <taxon>Ecdysozoa</taxon>
        <taxon>Arthropoda</taxon>
        <taxon>Hexapoda</taxon>
        <taxon>Insecta</taxon>
        <taxon>Pterygota</taxon>
        <taxon>Neoptera</taxon>
        <taxon>Paraneoptera</taxon>
        <taxon>Thysanoptera</taxon>
        <taxon>Terebrantia</taxon>
        <taxon>Thripoidea</taxon>
        <taxon>Thripidae</taxon>
        <taxon>Thrips</taxon>
    </lineage>
</organism>
<feature type="compositionally biased region" description="Polar residues" evidence="1">
    <location>
        <begin position="1149"/>
        <end position="1163"/>
    </location>
</feature>
<feature type="compositionally biased region" description="Acidic residues" evidence="1">
    <location>
        <begin position="1428"/>
        <end position="1437"/>
    </location>
</feature>
<sequence>MAAIKPRIHRDRSSLQQDGTQQRKKRPSMHHRKGNLKGSSRDLAVTLLRPKGQRKKVLHLKKKCVVGKRSLSQLKSLSANPEKQTNEWLNNLNCAVSQPKDNQTCISSSEDACTKTIHPAEVEPEPASSSGDSDMPSTLEASFTDQLPVEPEKSSSEDSDMTSTRQESCHKPIDTAATRVPLHENQTGLSDPGNALQSPENKPTASDATPKKLGSKSNISPQDQELKGVFKTPMTAAKKIKQRRVFRRKEFLKFYFRNSNSGFLQALKKFHNKKLAQSLKHIGTSGVQSKHQDAVNMNGSIQKRAPLKIVVKERLSSSGVARSLCPSTVKPQVITPTPLKMLSGLNLPIHKSTTHSVVSCQAPFESPFEASSSEKEGCHDGTSLPSTHESEGCQASSREVCYIFALLDREKEETLFKCSPHVKTSKVLQQIASVIDSISADEDLMISKKVYATDDDECLKQPSRIDQSTSPIALRAEPIRAGFQVQVPPAAEDVPNSSEEENSDDSGLQSDMERKDRMLNATTKVIISKALLSFTSELKVLTDVSIRLLGWCAGTIRADLDSDSFEDEFEGFLCHCHDKVSILIECLHELDLRQILNVDEAEVHRFWLLHDALRCMLQAYRYIQSSSATGYLSQKLLSLLMTCSKTMLPSGSISLTRWLSLMTMISGISTKLWEARLLSNACLCYQHFESLRKGRSCRVCDLQCFFKEVCQTEPSDPKSVNAKSSAACAAKTAVEQLFPRFCWFLSEIEGLSQEEFMTAFQKHAVVKFSCNPQSALYPCDAHLSGIACNCFAVSTDFESLSEQPEERTVGEGEAINGGLSDVRKALNESSDQQIVPLCEKGIEEETPNAQCSKENLSLGAGLNTASLSSSRGSKVVEVTPENCQSSICSDDTVIVECNDDEVVLLHEGSSESPSEDFSLHLQESSSLDPKSTSAAQLDHNGSEDDTATTDNIEGPSCSMLTNPPESPLHCRVPLANSKVSSQKDSDIDTSLSLSSNSYIDYTHPKFQVAESNIKTTILGNDSDSILSVVDSQGSSMKTSSTAEEELMRDVSFGDDDVFESISCNMKESSSVSPQRSLDSSSIDDAHSSQGIEDKRTQRLKSPPPFQVETTLEDTDSSVEMPAFGRVVQSSVSSTQGKDVEVKTLIGNKGSANSTQTKEANQIQRMKEECKRRVLRGLRSMQDMGVSPQPEANDLSQRNIRTRSQQSSSKRGEERKTRKETSDANPTIPHSSVLPEKVVGDQQGEPKDANNIHSNGSIMKRKDKKVTFNDILQFKEFTDSPLLGYGRCKRMPVNFTDVQEKIESLLTEMFPSSSGNSDDEGPSAKSRNEEKNKDDGADVLPAVVEKDSVKTRKRKLSLQHSKVNAVKENDEKRATESFTNEVSDKLKQNSLLDEMYRKTFDPEKNEGTECSLVQSKPQPRPKRTMKDVVEDDDDELTEDNMKSKNAKKLRTLKPKKSDDSVSQNKVTLSTPMTIKSCLKKTIKTQTESGVSSNMNPSQSHKDELDKIELGKKNDEEFQDIHLRVQPKQVQKLDSDSVSEQRSHQTNRKETRRKVKEMKEKLLREELKSMTEQEEVSLKSNNDDDQNAEKAKSKRGKKGKMEPTKVSVSSNTLRGGNVGERSGTTNKKKESKRSKSNLVEDVQGKNKAHDLNVSDPEWNMYLVDLKKKMLDN</sequence>
<feature type="compositionally biased region" description="Basic and acidic residues" evidence="1">
    <location>
        <begin position="1529"/>
        <end position="1547"/>
    </location>
</feature>
<evidence type="ECO:0000313" key="3">
    <source>
        <dbReference type="RefSeq" id="XP_034245839.1"/>
    </source>
</evidence>
<dbReference type="KEGG" id="tpal:117647947"/>
<feature type="compositionally biased region" description="Basic and acidic residues" evidence="1">
    <location>
        <begin position="1498"/>
        <end position="1521"/>
    </location>
</feature>
<feature type="region of interest" description="Disordered" evidence="1">
    <location>
        <begin position="1065"/>
        <end position="1115"/>
    </location>
</feature>
<dbReference type="Proteomes" id="UP000515158">
    <property type="component" value="Unplaced"/>
</dbReference>
<feature type="region of interest" description="Disordered" evidence="1">
    <location>
        <begin position="1482"/>
        <end position="1650"/>
    </location>
</feature>
<feature type="region of interest" description="Disordered" evidence="1">
    <location>
        <begin position="486"/>
        <end position="511"/>
    </location>
</feature>
<keyword evidence="2" id="KW-1185">Reference proteome</keyword>